<dbReference type="SUPFAM" id="SSF46689">
    <property type="entry name" value="Homeodomain-like"/>
    <property type="match status" value="1"/>
</dbReference>
<dbReference type="Proteomes" id="UP000224567">
    <property type="component" value="Unassembled WGS sequence"/>
</dbReference>
<dbReference type="AlphaFoldDB" id="A0A2G2X6G6"/>
<feature type="DNA-binding region" description="Homeobox" evidence="9">
    <location>
        <begin position="119"/>
        <end position="178"/>
    </location>
</feature>
<dbReference type="Pfam" id="PF00046">
    <property type="entry name" value="Homeodomain"/>
    <property type="match status" value="1"/>
</dbReference>
<gene>
    <name evidence="15" type="ORF">CQW23_07567</name>
</gene>
<sequence>MSFGGFIGSSSGGDGGGGGGSGVSRLVGDSPYEAMPTATVAQSQLITSSLPQSIFNSSPLSLALKPKMEGASDMSLLAENFGAVAMGRSDENDSRSPSDHLDGGGSGDDMEAHVGSSSRKKKYHRHTPYQIQELEACFKENPHPDEKARLELGKRLSLETRQVKFWFQNRRTQMKTQLERHENSMLKQENDKLRLENLAMKEAMRGPTCHQCGGQAILGEIHMEEHHLKIENARLRDEYNRICLMANKVLGRPLSSFPSPMPAGMGNFGLELAVGRNGFGAMNSVDAALPMGLDFGNGISSATIPVISPRPIPNMTGIDVSFDKTVLMELAFAAMNELVKLAEISGPLWFRSLDGNGEELNLEEYARSFPPCIGMKPANFTAEATKATGTVMINSLALVETLMDTSQWVDTFSSIVGRTSSMNLISSSSGGSRNGNLQLIQAEFQVVSALVPVRQVKFLRFCKQHAEGVWAVVDVSVDAIQEGSQPREAGNCRRLPSGCIVQDLSNGYSKVIWIEHMEYDESTIHHYYRAFIKSGLGFGAQRWIAALQRQCECLAIIMSSTVSSGDNAVVAPSGRRSIAMLARRVTCNFCGGVCGTFYKWEPIQSGSGEETKLMMRKSVGELGEPSGVMLSATRTIWLPITHQRLFDFLRNAQTRRQWDVLFHGDAMHEIVHIAKGQDLGNSISLYRTNVTGSDGNQSSMLYLQDSCTDVSGSIVSYAAVDTAQMNVVMSGGDSSCVTFLPSGFAIVPDCFGNSDGVTNNGMLEKEDNGGRNNGSFLTVGYQILVNNLPGGNLTMESVNTINSFVSRTLDGIKTIFRCN</sequence>
<evidence type="ECO:0000256" key="6">
    <source>
        <dbReference type="ARBA" id="ARBA00023155"/>
    </source>
</evidence>
<keyword evidence="16" id="KW-1185">Reference proteome</keyword>
<dbReference type="SUPFAM" id="SSF55961">
    <property type="entry name" value="Bet v1-like"/>
    <property type="match status" value="2"/>
</dbReference>
<evidence type="ECO:0000259" key="13">
    <source>
        <dbReference type="PROSITE" id="PS50071"/>
    </source>
</evidence>
<dbReference type="InterPro" id="IPR042160">
    <property type="entry name" value="HD-Zip_IV"/>
</dbReference>
<evidence type="ECO:0000256" key="9">
    <source>
        <dbReference type="PROSITE-ProRule" id="PRU00108"/>
    </source>
</evidence>
<dbReference type="SMART" id="SM00234">
    <property type="entry name" value="START"/>
    <property type="match status" value="1"/>
</dbReference>
<dbReference type="EMBL" id="MLFT02000003">
    <property type="protein sequence ID" value="PHT53105.1"/>
    <property type="molecule type" value="Genomic_DNA"/>
</dbReference>
<dbReference type="CDD" id="cd00086">
    <property type="entry name" value="homeodomain"/>
    <property type="match status" value="1"/>
</dbReference>
<dbReference type="GO" id="GO:0008289">
    <property type="term" value="F:lipid binding"/>
    <property type="evidence" value="ECO:0007669"/>
    <property type="project" value="InterPro"/>
</dbReference>
<evidence type="ECO:0000256" key="12">
    <source>
        <dbReference type="SAM" id="MobiDB-lite"/>
    </source>
</evidence>
<evidence type="ECO:0000313" key="15">
    <source>
        <dbReference type="EMBL" id="PHT53105.1"/>
    </source>
</evidence>
<evidence type="ECO:0000313" key="16">
    <source>
        <dbReference type="Proteomes" id="UP000224567"/>
    </source>
</evidence>
<dbReference type="PROSITE" id="PS50848">
    <property type="entry name" value="START"/>
    <property type="match status" value="1"/>
</dbReference>
<dbReference type="SMART" id="SM00389">
    <property type="entry name" value="HOX"/>
    <property type="match status" value="1"/>
</dbReference>
<dbReference type="Pfam" id="PF01852">
    <property type="entry name" value="START"/>
    <property type="match status" value="1"/>
</dbReference>
<evidence type="ECO:0000256" key="8">
    <source>
        <dbReference type="ARBA" id="ARBA00023242"/>
    </source>
</evidence>
<dbReference type="OrthoDB" id="6159439at2759"/>
<dbReference type="PANTHER" id="PTHR45654">
    <property type="entry name" value="HOMEOBOX-LEUCINE ZIPPER PROTEIN MERISTEM L1"/>
    <property type="match status" value="1"/>
</dbReference>
<feature type="compositionally biased region" description="Basic and acidic residues" evidence="12">
    <location>
        <begin position="88"/>
        <end position="102"/>
    </location>
</feature>
<keyword evidence="5 9" id="KW-0238">DNA-binding</keyword>
<dbReference type="PROSITE" id="PS50071">
    <property type="entry name" value="HOMEOBOX_2"/>
    <property type="match status" value="1"/>
</dbReference>
<comment type="subcellular location">
    <subcellularLocation>
        <location evidence="1 9 10">Nucleus</location>
    </subcellularLocation>
</comment>
<proteinExistence type="inferred from homology"/>
<dbReference type="Pfam" id="PF25797">
    <property type="entry name" value="PDF2_C"/>
    <property type="match status" value="1"/>
</dbReference>
<evidence type="ECO:0000259" key="14">
    <source>
        <dbReference type="PROSITE" id="PS50848"/>
    </source>
</evidence>
<dbReference type="InterPro" id="IPR009057">
    <property type="entry name" value="Homeodomain-like_sf"/>
</dbReference>
<evidence type="ECO:0000256" key="7">
    <source>
        <dbReference type="ARBA" id="ARBA00023163"/>
    </source>
</evidence>
<feature type="region of interest" description="Disordered" evidence="12">
    <location>
        <begin position="87"/>
        <end position="126"/>
    </location>
</feature>
<keyword evidence="4 11" id="KW-0175">Coiled coil</keyword>
<feature type="domain" description="START" evidence="14">
    <location>
        <begin position="320"/>
        <end position="556"/>
    </location>
</feature>
<reference evidence="15 16" key="1">
    <citation type="journal article" date="2017" name="Genome Biol.">
        <title>New reference genome sequences of hot pepper reveal the massive evolution of plant disease-resistance genes by retroduplication.</title>
        <authorList>
            <person name="Kim S."/>
            <person name="Park J."/>
            <person name="Yeom S.I."/>
            <person name="Kim Y.M."/>
            <person name="Seo E."/>
            <person name="Kim K.T."/>
            <person name="Kim M.S."/>
            <person name="Lee J.M."/>
            <person name="Cheong K."/>
            <person name="Shin H.S."/>
            <person name="Kim S.B."/>
            <person name="Han K."/>
            <person name="Lee J."/>
            <person name="Park M."/>
            <person name="Lee H.A."/>
            <person name="Lee H.Y."/>
            <person name="Lee Y."/>
            <person name="Oh S."/>
            <person name="Lee J.H."/>
            <person name="Choi E."/>
            <person name="Choi E."/>
            <person name="Lee S.E."/>
            <person name="Jeon J."/>
            <person name="Kim H."/>
            <person name="Choi G."/>
            <person name="Song H."/>
            <person name="Lee J."/>
            <person name="Lee S.C."/>
            <person name="Kwon J.K."/>
            <person name="Lee H.Y."/>
            <person name="Koo N."/>
            <person name="Hong Y."/>
            <person name="Kim R.W."/>
            <person name="Kang W.H."/>
            <person name="Huh J.H."/>
            <person name="Kang B.C."/>
            <person name="Yang T.J."/>
            <person name="Lee Y.H."/>
            <person name="Bennetzen J.L."/>
            <person name="Choi D."/>
        </authorList>
    </citation>
    <scope>NUCLEOTIDE SEQUENCE [LARGE SCALE GENOMIC DNA]</scope>
    <source>
        <strain evidence="16">cv. PBC81</strain>
    </source>
</reference>
<feature type="compositionally biased region" description="Gly residues" evidence="12">
    <location>
        <begin position="1"/>
        <end position="22"/>
    </location>
</feature>
<accession>A0A2G2X6G6</accession>
<name>A0A2G2X6G6_CAPBA</name>
<dbReference type="InterPro" id="IPR002913">
    <property type="entry name" value="START_lipid-bd_dom"/>
</dbReference>
<dbReference type="STRING" id="33114.A0A2G2X6G6"/>
<comment type="similarity">
    <text evidence="2">Belongs to the HD-ZIP homeobox family. Class IV subfamily.</text>
</comment>
<evidence type="ECO:0000256" key="10">
    <source>
        <dbReference type="RuleBase" id="RU000682"/>
    </source>
</evidence>
<dbReference type="GO" id="GO:0005634">
    <property type="term" value="C:nucleus"/>
    <property type="evidence" value="ECO:0007669"/>
    <property type="project" value="UniProtKB-SubCell"/>
</dbReference>
<keyword evidence="3" id="KW-0805">Transcription regulation</keyword>
<dbReference type="InterPro" id="IPR057993">
    <property type="entry name" value="HD-Zip_IV_C"/>
</dbReference>
<keyword evidence="8 9" id="KW-0539">Nucleus</keyword>
<dbReference type="GO" id="GO:0003677">
    <property type="term" value="F:DNA binding"/>
    <property type="evidence" value="ECO:0007669"/>
    <property type="project" value="UniProtKB-UniRule"/>
</dbReference>
<dbReference type="Gene3D" id="1.10.10.60">
    <property type="entry name" value="Homeodomain-like"/>
    <property type="match status" value="1"/>
</dbReference>
<dbReference type="InterPro" id="IPR001356">
    <property type="entry name" value="HD"/>
</dbReference>
<reference evidence="16" key="2">
    <citation type="journal article" date="2017" name="J. Anim. Genet.">
        <title>Multiple reference genome sequences of hot pepper reveal the massive evolution of plant disease resistance genes by retroduplication.</title>
        <authorList>
            <person name="Kim S."/>
            <person name="Park J."/>
            <person name="Yeom S.-I."/>
            <person name="Kim Y.-M."/>
            <person name="Seo E."/>
            <person name="Kim K.-T."/>
            <person name="Kim M.-S."/>
            <person name="Lee J.M."/>
            <person name="Cheong K."/>
            <person name="Shin H.-S."/>
            <person name="Kim S.-B."/>
            <person name="Han K."/>
            <person name="Lee J."/>
            <person name="Park M."/>
            <person name="Lee H.-A."/>
            <person name="Lee H.-Y."/>
            <person name="Lee Y."/>
            <person name="Oh S."/>
            <person name="Lee J.H."/>
            <person name="Choi E."/>
            <person name="Choi E."/>
            <person name="Lee S.E."/>
            <person name="Jeon J."/>
            <person name="Kim H."/>
            <person name="Choi G."/>
            <person name="Song H."/>
            <person name="Lee J."/>
            <person name="Lee S.-C."/>
            <person name="Kwon J.-K."/>
            <person name="Lee H.-Y."/>
            <person name="Koo N."/>
            <person name="Hong Y."/>
            <person name="Kim R.W."/>
            <person name="Kang W.-H."/>
            <person name="Huh J.H."/>
            <person name="Kang B.-C."/>
            <person name="Yang T.-J."/>
            <person name="Lee Y.-H."/>
            <person name="Bennetzen J.L."/>
            <person name="Choi D."/>
        </authorList>
    </citation>
    <scope>NUCLEOTIDE SEQUENCE [LARGE SCALE GENOMIC DNA]</scope>
    <source>
        <strain evidence="16">cv. PBC81</strain>
    </source>
</reference>
<dbReference type="CDD" id="cd08875">
    <property type="entry name" value="START_ArGLABRA2_like"/>
    <property type="match status" value="1"/>
</dbReference>
<keyword evidence="7" id="KW-0804">Transcription</keyword>
<comment type="caution">
    <text evidence="15">The sequence shown here is derived from an EMBL/GenBank/DDBJ whole genome shotgun (WGS) entry which is preliminary data.</text>
</comment>
<keyword evidence="6 9" id="KW-0371">Homeobox</keyword>
<organism evidence="15 16">
    <name type="scientific">Capsicum baccatum</name>
    <name type="common">Peruvian pepper</name>
    <dbReference type="NCBI Taxonomy" id="33114"/>
    <lineage>
        <taxon>Eukaryota</taxon>
        <taxon>Viridiplantae</taxon>
        <taxon>Streptophyta</taxon>
        <taxon>Embryophyta</taxon>
        <taxon>Tracheophyta</taxon>
        <taxon>Spermatophyta</taxon>
        <taxon>Magnoliopsida</taxon>
        <taxon>eudicotyledons</taxon>
        <taxon>Gunneridae</taxon>
        <taxon>Pentapetalae</taxon>
        <taxon>asterids</taxon>
        <taxon>lamiids</taxon>
        <taxon>Solanales</taxon>
        <taxon>Solanaceae</taxon>
        <taxon>Solanoideae</taxon>
        <taxon>Capsiceae</taxon>
        <taxon>Capsicum</taxon>
    </lineage>
</organism>
<protein>
    <submittedName>
        <fullName evidence="15">Homeobox-leucine zipper protein ROC5</fullName>
    </submittedName>
</protein>
<evidence type="ECO:0000256" key="11">
    <source>
        <dbReference type="SAM" id="Coils"/>
    </source>
</evidence>
<dbReference type="PANTHER" id="PTHR45654:SF108">
    <property type="entry name" value="HOMEOBOX-LEUCINE ZIPPER PROTEIN HDG1-LIKE ISOFORM X1"/>
    <property type="match status" value="1"/>
</dbReference>
<feature type="region of interest" description="Disordered" evidence="12">
    <location>
        <begin position="1"/>
        <end position="30"/>
    </location>
</feature>
<dbReference type="FunFam" id="1.10.10.60:FF:000229">
    <property type="entry name" value="Homeobox-leucine zipper protein HDG1"/>
    <property type="match status" value="1"/>
</dbReference>
<evidence type="ECO:0000256" key="1">
    <source>
        <dbReference type="ARBA" id="ARBA00004123"/>
    </source>
</evidence>
<evidence type="ECO:0000256" key="5">
    <source>
        <dbReference type="ARBA" id="ARBA00023125"/>
    </source>
</evidence>
<feature type="domain" description="Homeobox" evidence="13">
    <location>
        <begin position="117"/>
        <end position="177"/>
    </location>
</feature>
<feature type="coiled-coil region" evidence="11">
    <location>
        <begin position="171"/>
        <end position="203"/>
    </location>
</feature>
<evidence type="ECO:0000256" key="4">
    <source>
        <dbReference type="ARBA" id="ARBA00023054"/>
    </source>
</evidence>
<evidence type="ECO:0000256" key="2">
    <source>
        <dbReference type="ARBA" id="ARBA00006789"/>
    </source>
</evidence>
<evidence type="ECO:0000256" key="3">
    <source>
        <dbReference type="ARBA" id="ARBA00023015"/>
    </source>
</evidence>